<keyword evidence="4" id="KW-1185">Reference proteome</keyword>
<dbReference type="PANTHER" id="PTHR31432:SF0">
    <property type="entry name" value="INTRAFLAGELLAR TRANSPORT PROTEIN 74 HOMOLOG"/>
    <property type="match status" value="1"/>
</dbReference>
<dbReference type="OrthoDB" id="444379at2759"/>
<dbReference type="AlphaFoldDB" id="A0A7R9BF84"/>
<feature type="coiled-coil region" evidence="1">
    <location>
        <begin position="611"/>
        <end position="704"/>
    </location>
</feature>
<organism evidence="3">
    <name type="scientific">Notodromas monacha</name>
    <dbReference type="NCBI Taxonomy" id="399045"/>
    <lineage>
        <taxon>Eukaryota</taxon>
        <taxon>Metazoa</taxon>
        <taxon>Ecdysozoa</taxon>
        <taxon>Arthropoda</taxon>
        <taxon>Crustacea</taxon>
        <taxon>Oligostraca</taxon>
        <taxon>Ostracoda</taxon>
        <taxon>Podocopa</taxon>
        <taxon>Podocopida</taxon>
        <taxon>Cypridocopina</taxon>
        <taxon>Cypridoidea</taxon>
        <taxon>Cyprididae</taxon>
        <taxon>Notodromas</taxon>
    </lineage>
</organism>
<name>A0A7R9BF84_9CRUS</name>
<dbReference type="GO" id="GO:0030992">
    <property type="term" value="C:intraciliary transport particle B"/>
    <property type="evidence" value="ECO:0007669"/>
    <property type="project" value="InterPro"/>
</dbReference>
<dbReference type="Gene3D" id="1.10.287.1490">
    <property type="match status" value="1"/>
</dbReference>
<feature type="region of interest" description="Disordered" evidence="2">
    <location>
        <begin position="1"/>
        <end position="64"/>
    </location>
</feature>
<feature type="compositionally biased region" description="Polar residues" evidence="2">
    <location>
        <begin position="196"/>
        <end position="209"/>
    </location>
</feature>
<evidence type="ECO:0000313" key="4">
    <source>
        <dbReference type="Proteomes" id="UP000678499"/>
    </source>
</evidence>
<gene>
    <name evidence="3" type="ORF">NMOB1V02_LOCUS1990</name>
</gene>
<dbReference type="InterPro" id="IPR029602">
    <property type="entry name" value="IFT74"/>
</dbReference>
<feature type="compositionally biased region" description="Polar residues" evidence="2">
    <location>
        <begin position="134"/>
        <end position="147"/>
    </location>
</feature>
<evidence type="ECO:0000313" key="3">
    <source>
        <dbReference type="EMBL" id="CAD7274138.1"/>
    </source>
</evidence>
<dbReference type="EMBL" id="CAJPEX010000209">
    <property type="protein sequence ID" value="CAG0914290.1"/>
    <property type="molecule type" value="Genomic_DNA"/>
</dbReference>
<dbReference type="GO" id="GO:0005929">
    <property type="term" value="C:cilium"/>
    <property type="evidence" value="ECO:0007669"/>
    <property type="project" value="TreeGrafter"/>
</dbReference>
<dbReference type="GO" id="GO:0035735">
    <property type="term" value="P:intraciliary transport involved in cilium assembly"/>
    <property type="evidence" value="ECO:0007669"/>
    <property type="project" value="TreeGrafter"/>
</dbReference>
<feature type="coiled-coil region" evidence="1">
    <location>
        <begin position="340"/>
        <end position="534"/>
    </location>
</feature>
<accession>A0A7R9BF84</accession>
<reference evidence="3" key="1">
    <citation type="submission" date="2020-11" db="EMBL/GenBank/DDBJ databases">
        <authorList>
            <person name="Tran Van P."/>
        </authorList>
    </citation>
    <scope>NUCLEOTIDE SEQUENCE</scope>
</reference>
<evidence type="ECO:0000256" key="1">
    <source>
        <dbReference type="SAM" id="Coils"/>
    </source>
</evidence>
<evidence type="ECO:0000256" key="2">
    <source>
        <dbReference type="SAM" id="MobiDB-lite"/>
    </source>
</evidence>
<dbReference type="GO" id="GO:0048487">
    <property type="term" value="F:beta-tubulin binding"/>
    <property type="evidence" value="ECO:0007669"/>
    <property type="project" value="InterPro"/>
</dbReference>
<sequence length="778" mass="86914">MDLDDDVPSESDVRPFTGANIRPVTRQSRNDPSEDVPPMSSGDRLLTGMNRPSTGMNRPPTQLSRIQGSVGFSELTDERDEIRPITGYGDPGGFGRPSTGGIGSRPQTSGRILTRPATRGSNIAADPDEDFMNSVINDTRPSTSRGQSGRFRSGMRRSDEFQGNLEGLERPGTVGRGQMDRPTTSRGMGGVRPGTRQGTSVGQRPVTGQNSARLGTATRLTTAMLQRTATASGQNSGIVTAQVNVVDRPITQQGLGGLKTAGKTGRGPNRQVQDKSYFMGLLRTKTNELQSEITKMSKEIDDFSKEQSTYLIYDKRVKELAGEWNELQGELADYNLLVDKLNMDSEIEEIQSEVNDLKAQNNAEAAAVDEIFAEKQNKEKIIRALEAEIEQERNLADNLIGSMDPRAREQYSSLQAANSSFLARFDTLQQELDALNARKAQVEGELSMSHVKQDVVKLYEQLAEAEEDLRRVTAENDARGTPAQERERLLRQVKDDNAEIAAMDRQASALSEEIRSIKDEISQLDADIEESQSERSHKYRELRKREETMDQFLENFDTSKLEEAAKLGKLEASVVQLLERLARAMAMVDRLPNPKDFSDMKDDLAFKEGELRKSRSTVEGLAQEKAQLQSNLEKIEALEEKVTTEMAQLKEKRQAMIDEMAVYSRPEVLKRDAEDKENELSQELADLEKEYKASSLAVKELHAEHERLKKSLEENETYAQLRNLERKWGNLEQNNYAVRSAIRVKQAEANVGAIKAKVFSALKEYNKILQEAMTRGGI</sequence>
<proteinExistence type="predicted"/>
<feature type="region of interest" description="Disordered" evidence="2">
    <location>
        <begin position="82"/>
        <end position="209"/>
    </location>
</feature>
<feature type="compositionally biased region" description="Polar residues" evidence="2">
    <location>
        <begin position="50"/>
        <end position="64"/>
    </location>
</feature>
<dbReference type="Proteomes" id="UP000678499">
    <property type="component" value="Unassembled WGS sequence"/>
</dbReference>
<dbReference type="PANTHER" id="PTHR31432">
    <property type="entry name" value="INTRAFLAGELLAR TRANSPORT PROTEIN 74 HOMOLOG"/>
    <property type="match status" value="1"/>
</dbReference>
<keyword evidence="1" id="KW-0175">Coiled coil</keyword>
<feature type="compositionally biased region" description="Gly residues" evidence="2">
    <location>
        <begin position="89"/>
        <end position="103"/>
    </location>
</feature>
<evidence type="ECO:0008006" key="5">
    <source>
        <dbReference type="Google" id="ProtNLM"/>
    </source>
</evidence>
<protein>
    <recommendedName>
        <fullName evidence="5">Intraflagellar transport protein 74</fullName>
    </recommendedName>
</protein>
<dbReference type="EMBL" id="OA882246">
    <property type="protein sequence ID" value="CAD7274138.1"/>
    <property type="molecule type" value="Genomic_DNA"/>
</dbReference>